<evidence type="ECO:0000313" key="9">
    <source>
        <dbReference type="Proteomes" id="UP001596227"/>
    </source>
</evidence>
<dbReference type="Pfam" id="PF12833">
    <property type="entry name" value="HTH_18"/>
    <property type="match status" value="1"/>
</dbReference>
<sequence>MLKLTDQRWQAIVTNDATQDGLFYYGVTSTGIFCRPSCHSRLPKRENLQLFTTPAAAMQAGYRPCKRCRPTGQAVSTAEWVTEIDQIIATHYQDKLDLDLLAQLAHGAPYYLHHVYQQQTGRTPMAALKQVRLRHATRLLRTTNLSITAIAAACGFQSAAYFSTVFKQAVHQTPREFRKKNSRTESSDC</sequence>
<evidence type="ECO:0000256" key="4">
    <source>
        <dbReference type="ARBA" id="ARBA00023125"/>
    </source>
</evidence>
<organism evidence="8 9">
    <name type="scientific">Lactiplantibacillus daoliensis</name>
    <dbReference type="NCBI Taxonomy" id="2559916"/>
    <lineage>
        <taxon>Bacteria</taxon>
        <taxon>Bacillati</taxon>
        <taxon>Bacillota</taxon>
        <taxon>Bacilli</taxon>
        <taxon>Lactobacillales</taxon>
        <taxon>Lactobacillaceae</taxon>
        <taxon>Lactiplantibacillus</taxon>
    </lineage>
</organism>
<dbReference type="Proteomes" id="UP001596227">
    <property type="component" value="Unassembled WGS sequence"/>
</dbReference>
<keyword evidence="5" id="KW-0010">Activator</keyword>
<keyword evidence="4" id="KW-0238">DNA-binding</keyword>
<evidence type="ECO:0000259" key="7">
    <source>
        <dbReference type="PROSITE" id="PS01124"/>
    </source>
</evidence>
<keyword evidence="3" id="KW-0805">Transcription regulation</keyword>
<name>A0ABW1UI74_9LACO</name>
<dbReference type="PIRSF" id="PIRSF000408">
    <property type="entry name" value="Alkyltransferas_AdaA"/>
    <property type="match status" value="1"/>
</dbReference>
<evidence type="ECO:0000256" key="5">
    <source>
        <dbReference type="ARBA" id="ARBA00023159"/>
    </source>
</evidence>
<gene>
    <name evidence="8" type="ORF">ACFQH1_10025</name>
</gene>
<reference evidence="9" key="1">
    <citation type="journal article" date="2019" name="Int. J. Syst. Evol. Microbiol.">
        <title>The Global Catalogue of Microorganisms (GCM) 10K type strain sequencing project: providing services to taxonomists for standard genome sequencing and annotation.</title>
        <authorList>
            <consortium name="The Broad Institute Genomics Platform"/>
            <consortium name="The Broad Institute Genome Sequencing Center for Infectious Disease"/>
            <person name="Wu L."/>
            <person name="Ma J."/>
        </authorList>
    </citation>
    <scope>NUCLEOTIDE SEQUENCE [LARGE SCALE GENOMIC DNA]</scope>
    <source>
        <strain evidence="9">CCM 8934</strain>
    </source>
</reference>
<dbReference type="Gene3D" id="3.40.10.10">
    <property type="entry name" value="DNA Methylphosphotriester Repair Domain"/>
    <property type="match status" value="1"/>
</dbReference>
<evidence type="ECO:0000313" key="8">
    <source>
        <dbReference type="EMBL" id="MFC6295534.1"/>
    </source>
</evidence>
<dbReference type="Pfam" id="PF02805">
    <property type="entry name" value="Ada_Zn_binding"/>
    <property type="match status" value="1"/>
</dbReference>
<dbReference type="InterPro" id="IPR018060">
    <property type="entry name" value="HTH_AraC"/>
</dbReference>
<dbReference type="InterPro" id="IPR009057">
    <property type="entry name" value="Homeodomain-like_sf"/>
</dbReference>
<dbReference type="InterPro" id="IPR016220">
    <property type="entry name" value="Me-P-triester_DNA_alkyl-Trfase"/>
</dbReference>
<dbReference type="PANTHER" id="PTHR43280">
    <property type="entry name" value="ARAC-FAMILY TRANSCRIPTIONAL REGULATOR"/>
    <property type="match status" value="1"/>
</dbReference>
<evidence type="ECO:0000256" key="2">
    <source>
        <dbReference type="ARBA" id="ARBA00022603"/>
    </source>
</evidence>
<comment type="cofactor">
    <cofactor evidence="1">
        <name>Zn(2+)</name>
        <dbReference type="ChEBI" id="CHEBI:29105"/>
    </cofactor>
</comment>
<dbReference type="PANTHER" id="PTHR43280:SF28">
    <property type="entry name" value="HTH-TYPE TRANSCRIPTIONAL ACTIVATOR RHAS"/>
    <property type="match status" value="1"/>
</dbReference>
<evidence type="ECO:0000256" key="1">
    <source>
        <dbReference type="ARBA" id="ARBA00001947"/>
    </source>
</evidence>
<feature type="domain" description="HTH araC/xylS-type" evidence="7">
    <location>
        <begin position="82"/>
        <end position="180"/>
    </location>
</feature>
<proteinExistence type="predicted"/>
<dbReference type="SUPFAM" id="SSF46689">
    <property type="entry name" value="Homeodomain-like"/>
    <property type="match status" value="1"/>
</dbReference>
<dbReference type="InterPro" id="IPR035451">
    <property type="entry name" value="Ada-like_dom_sf"/>
</dbReference>
<evidence type="ECO:0000256" key="3">
    <source>
        <dbReference type="ARBA" id="ARBA00023015"/>
    </source>
</evidence>
<dbReference type="SUPFAM" id="SSF57884">
    <property type="entry name" value="Ada DNA repair protein, N-terminal domain (N-Ada 10)"/>
    <property type="match status" value="1"/>
</dbReference>
<evidence type="ECO:0000256" key="6">
    <source>
        <dbReference type="ARBA" id="ARBA00023163"/>
    </source>
</evidence>
<protein>
    <submittedName>
        <fullName evidence="8">Bifunctional transcriptional activator/DNA repair enzyme AdaA</fullName>
    </submittedName>
</protein>
<dbReference type="PRINTS" id="PR00032">
    <property type="entry name" value="HTHARAC"/>
</dbReference>
<dbReference type="RefSeq" id="WP_137608114.1">
    <property type="nucleotide sequence ID" value="NZ_BJDH01000011.1"/>
</dbReference>
<accession>A0ABW1UI74</accession>
<dbReference type="InterPro" id="IPR020449">
    <property type="entry name" value="Tscrpt_reg_AraC-type_HTH"/>
</dbReference>
<dbReference type="PROSITE" id="PS01124">
    <property type="entry name" value="HTH_ARAC_FAMILY_2"/>
    <property type="match status" value="1"/>
</dbReference>
<dbReference type="SMART" id="SM00342">
    <property type="entry name" value="HTH_ARAC"/>
    <property type="match status" value="1"/>
</dbReference>
<keyword evidence="9" id="KW-1185">Reference proteome</keyword>
<dbReference type="Gene3D" id="1.10.10.60">
    <property type="entry name" value="Homeodomain-like"/>
    <property type="match status" value="2"/>
</dbReference>
<keyword evidence="2" id="KW-0808">Transferase</keyword>
<keyword evidence="6" id="KW-0804">Transcription</keyword>
<comment type="caution">
    <text evidence="8">The sequence shown here is derived from an EMBL/GenBank/DDBJ whole genome shotgun (WGS) entry which is preliminary data.</text>
</comment>
<dbReference type="EMBL" id="JBHSSB010000029">
    <property type="protein sequence ID" value="MFC6295534.1"/>
    <property type="molecule type" value="Genomic_DNA"/>
</dbReference>
<dbReference type="InterPro" id="IPR004026">
    <property type="entry name" value="Ada_DNA_repair_Zn-bd"/>
</dbReference>
<keyword evidence="2" id="KW-0489">Methyltransferase</keyword>